<protein>
    <submittedName>
        <fullName evidence="1">Uncharacterized protein</fullName>
    </submittedName>
</protein>
<keyword evidence="2" id="KW-1185">Reference proteome</keyword>
<dbReference type="AlphaFoldDB" id="A0A0E3BV40"/>
<reference evidence="1 2" key="1">
    <citation type="submission" date="2013-09" db="EMBL/GenBank/DDBJ databases">
        <title>High correlation between genotypes and phenotypes of environmental bacteria Comamonas testosteroni strains.</title>
        <authorList>
            <person name="Liu L."/>
            <person name="Zhu W."/>
            <person name="Xia X."/>
            <person name="Xu B."/>
            <person name="Luo M."/>
            <person name="Wang G."/>
        </authorList>
    </citation>
    <scope>NUCLEOTIDE SEQUENCE [LARGE SCALE GENOMIC DNA]</scope>
    <source>
        <strain evidence="1 2">DF2</strain>
    </source>
</reference>
<gene>
    <name evidence="1" type="ORF">P608_17970</name>
</gene>
<comment type="caution">
    <text evidence="1">The sequence shown here is derived from an EMBL/GenBank/DDBJ whole genome shotgun (WGS) entry which is preliminary data.</text>
</comment>
<sequence length="31" mass="3599">MLLDQERMATCRKGFEADMTLNPESLLLERS</sequence>
<dbReference type="Proteomes" id="UP000029549">
    <property type="component" value="Unassembled WGS sequence"/>
</dbReference>
<dbReference type="EMBL" id="AWTP01000122">
    <property type="protein sequence ID" value="KGH08845.1"/>
    <property type="molecule type" value="Genomic_DNA"/>
</dbReference>
<name>A0A0E3BV40_9BURK</name>
<accession>A0A0E3BV40</accession>
<evidence type="ECO:0000313" key="2">
    <source>
        <dbReference type="Proteomes" id="UP000029549"/>
    </source>
</evidence>
<proteinExistence type="predicted"/>
<organism evidence="1 2">
    <name type="scientific">Comamonas thiooxydans</name>
    <dbReference type="NCBI Taxonomy" id="363952"/>
    <lineage>
        <taxon>Bacteria</taxon>
        <taxon>Pseudomonadati</taxon>
        <taxon>Pseudomonadota</taxon>
        <taxon>Betaproteobacteria</taxon>
        <taxon>Burkholderiales</taxon>
        <taxon>Comamonadaceae</taxon>
        <taxon>Comamonas</taxon>
    </lineage>
</organism>
<evidence type="ECO:0000313" key="1">
    <source>
        <dbReference type="EMBL" id="KGH08845.1"/>
    </source>
</evidence>